<organism evidence="7 8">
    <name type="scientific">Tenacibaculum geojense</name>
    <dbReference type="NCBI Taxonomy" id="915352"/>
    <lineage>
        <taxon>Bacteria</taxon>
        <taxon>Pseudomonadati</taxon>
        <taxon>Bacteroidota</taxon>
        <taxon>Flavobacteriia</taxon>
        <taxon>Flavobacteriales</taxon>
        <taxon>Flavobacteriaceae</taxon>
        <taxon>Tenacibaculum</taxon>
    </lineage>
</organism>
<gene>
    <name evidence="7" type="ORF">ACFQ1U_05505</name>
</gene>
<keyword evidence="2" id="KW-1003">Cell membrane</keyword>
<feature type="transmembrane region" description="Helical" evidence="6">
    <location>
        <begin position="112"/>
        <end position="139"/>
    </location>
</feature>
<dbReference type="Pfam" id="PF01810">
    <property type="entry name" value="LysE"/>
    <property type="match status" value="1"/>
</dbReference>
<comment type="subcellular location">
    <subcellularLocation>
        <location evidence="1">Cell membrane</location>
        <topology evidence="1">Multi-pass membrane protein</topology>
    </subcellularLocation>
</comment>
<keyword evidence="4 6" id="KW-1133">Transmembrane helix</keyword>
<dbReference type="PANTHER" id="PTHR30086">
    <property type="entry name" value="ARGININE EXPORTER PROTEIN ARGO"/>
    <property type="match status" value="1"/>
</dbReference>
<evidence type="ECO:0000256" key="2">
    <source>
        <dbReference type="ARBA" id="ARBA00022475"/>
    </source>
</evidence>
<evidence type="ECO:0000256" key="4">
    <source>
        <dbReference type="ARBA" id="ARBA00022989"/>
    </source>
</evidence>
<comment type="caution">
    <text evidence="7">The sequence shown here is derived from an EMBL/GenBank/DDBJ whole genome shotgun (WGS) entry which is preliminary data.</text>
</comment>
<feature type="transmembrane region" description="Helical" evidence="6">
    <location>
        <begin position="6"/>
        <end position="28"/>
    </location>
</feature>
<dbReference type="EMBL" id="JBHTJR010000030">
    <property type="protein sequence ID" value="MFD0992652.1"/>
    <property type="molecule type" value="Genomic_DNA"/>
</dbReference>
<name>A0ABW3JQE2_9FLAO</name>
<evidence type="ECO:0000256" key="1">
    <source>
        <dbReference type="ARBA" id="ARBA00004651"/>
    </source>
</evidence>
<evidence type="ECO:0000313" key="8">
    <source>
        <dbReference type="Proteomes" id="UP001597062"/>
    </source>
</evidence>
<feature type="transmembrane region" description="Helical" evidence="6">
    <location>
        <begin position="73"/>
        <end position="91"/>
    </location>
</feature>
<evidence type="ECO:0000256" key="6">
    <source>
        <dbReference type="SAM" id="Phobius"/>
    </source>
</evidence>
<protein>
    <submittedName>
        <fullName evidence="7">LysE family translocator</fullName>
    </submittedName>
</protein>
<dbReference type="InterPro" id="IPR001123">
    <property type="entry name" value="LeuE-type"/>
</dbReference>
<evidence type="ECO:0000256" key="3">
    <source>
        <dbReference type="ARBA" id="ARBA00022692"/>
    </source>
</evidence>
<evidence type="ECO:0000256" key="5">
    <source>
        <dbReference type="ARBA" id="ARBA00023136"/>
    </source>
</evidence>
<keyword evidence="8" id="KW-1185">Reference proteome</keyword>
<dbReference type="RefSeq" id="WP_386106156.1">
    <property type="nucleotide sequence ID" value="NZ_JBHTJR010000030.1"/>
</dbReference>
<sequence length="228" mass="25741">MDIYDFKNAFFVGVFMSFMIGPVFFMLIKTSILKGARAAIAFDIGVVLGDISFILIAYFGSRSLLEKIKDDPRLFFIGGLVLIVYGVITYLDKSNKKEVDENEIKIPEGNNYLKLILNGFLLNFINIGVLAGWLGIMVVVGPTLDMNPNAIFWYFTIIIIGYICADICKIILAKQLRKKLTPIVIYRLKRAMGVILILFGSIMMLKGFIPKDKLENLMEQVETQTKSQ</sequence>
<accession>A0ABW3JQE2</accession>
<keyword evidence="5 6" id="KW-0472">Membrane</keyword>
<feature type="transmembrane region" description="Helical" evidence="6">
    <location>
        <begin position="192"/>
        <end position="209"/>
    </location>
</feature>
<reference evidence="8" key="1">
    <citation type="journal article" date="2019" name="Int. J. Syst. Evol. Microbiol.">
        <title>The Global Catalogue of Microorganisms (GCM) 10K type strain sequencing project: providing services to taxonomists for standard genome sequencing and annotation.</title>
        <authorList>
            <consortium name="The Broad Institute Genomics Platform"/>
            <consortium name="The Broad Institute Genome Sequencing Center for Infectious Disease"/>
            <person name="Wu L."/>
            <person name="Ma J."/>
        </authorList>
    </citation>
    <scope>NUCLEOTIDE SEQUENCE [LARGE SCALE GENOMIC DNA]</scope>
    <source>
        <strain evidence="8">CCUG 60527</strain>
    </source>
</reference>
<keyword evidence="3 6" id="KW-0812">Transmembrane</keyword>
<feature type="transmembrane region" description="Helical" evidence="6">
    <location>
        <begin position="151"/>
        <end position="172"/>
    </location>
</feature>
<dbReference type="Proteomes" id="UP001597062">
    <property type="component" value="Unassembled WGS sequence"/>
</dbReference>
<evidence type="ECO:0000313" key="7">
    <source>
        <dbReference type="EMBL" id="MFD0992652.1"/>
    </source>
</evidence>
<feature type="transmembrane region" description="Helical" evidence="6">
    <location>
        <begin position="40"/>
        <end position="61"/>
    </location>
</feature>
<dbReference type="PANTHER" id="PTHR30086:SF20">
    <property type="entry name" value="ARGININE EXPORTER PROTEIN ARGO-RELATED"/>
    <property type="match status" value="1"/>
</dbReference>
<proteinExistence type="predicted"/>